<dbReference type="EMBL" id="FTNV01000001">
    <property type="protein sequence ID" value="SIS09906.1"/>
    <property type="molecule type" value="Genomic_DNA"/>
</dbReference>
<dbReference type="STRING" id="573024.SAMN05216208_0267"/>
<feature type="domain" description="EF-hand" evidence="3">
    <location>
        <begin position="22"/>
        <end position="37"/>
    </location>
</feature>
<keyword evidence="5" id="KW-1185">Reference proteome</keyword>
<dbReference type="GO" id="GO:0005509">
    <property type="term" value="F:calcium ion binding"/>
    <property type="evidence" value="ECO:0007669"/>
    <property type="project" value="InterPro"/>
</dbReference>
<accession>A0A1N7GBK9</accession>
<dbReference type="SUPFAM" id="SSF47473">
    <property type="entry name" value="EF-hand"/>
    <property type="match status" value="1"/>
</dbReference>
<dbReference type="RefSeq" id="WP_076532892.1">
    <property type="nucleotide sequence ID" value="NZ_CANNEL010000011.1"/>
</dbReference>
<feature type="domain" description="EF-hand" evidence="3">
    <location>
        <begin position="49"/>
        <end position="66"/>
    </location>
</feature>
<evidence type="ECO:0000313" key="5">
    <source>
        <dbReference type="Proteomes" id="UP000186019"/>
    </source>
</evidence>
<sequence length="78" mass="7987">MTKYIAYALGMSALATAAFADMSSVDTNADGMVSMEEAQAAYPDLTAEQFSEIDANGDGAIDDAEMSGAQDAGLLPAE</sequence>
<evidence type="ECO:0000256" key="1">
    <source>
        <dbReference type="SAM" id="MobiDB-lite"/>
    </source>
</evidence>
<protein>
    <submittedName>
        <fullName evidence="4">EF hand</fullName>
    </submittedName>
</protein>
<feature type="signal peptide" evidence="2">
    <location>
        <begin position="1"/>
        <end position="20"/>
    </location>
</feature>
<proteinExistence type="predicted"/>
<reference evidence="4 5" key="1">
    <citation type="submission" date="2017-01" db="EMBL/GenBank/DDBJ databases">
        <authorList>
            <person name="Mah S.A."/>
            <person name="Swanson W.J."/>
            <person name="Moy G.W."/>
            <person name="Vacquier V.D."/>
        </authorList>
    </citation>
    <scope>NUCLEOTIDE SEQUENCE [LARGE SCALE GENOMIC DNA]</scope>
    <source>
        <strain evidence="4 5">DSM 29590</strain>
    </source>
</reference>
<feature type="chain" id="PRO_5009942036" evidence="2">
    <location>
        <begin position="21"/>
        <end position="78"/>
    </location>
</feature>
<dbReference type="AlphaFoldDB" id="A0A1N7GBK9"/>
<dbReference type="Proteomes" id="UP000186019">
    <property type="component" value="Unassembled WGS sequence"/>
</dbReference>
<dbReference type="PROSITE" id="PS00018">
    <property type="entry name" value="EF_HAND_1"/>
    <property type="match status" value="1"/>
</dbReference>
<keyword evidence="2" id="KW-0732">Signal</keyword>
<dbReference type="Gene3D" id="1.10.238.10">
    <property type="entry name" value="EF-hand"/>
    <property type="match status" value="1"/>
</dbReference>
<feature type="region of interest" description="Disordered" evidence="1">
    <location>
        <begin position="56"/>
        <end position="78"/>
    </location>
</feature>
<dbReference type="OrthoDB" id="5470953at2"/>
<evidence type="ECO:0000313" key="4">
    <source>
        <dbReference type="EMBL" id="SIS09906.1"/>
    </source>
</evidence>
<organism evidence="4 5">
    <name type="scientific">Roseovarius nanhaiticus</name>
    <dbReference type="NCBI Taxonomy" id="573024"/>
    <lineage>
        <taxon>Bacteria</taxon>
        <taxon>Pseudomonadati</taxon>
        <taxon>Pseudomonadota</taxon>
        <taxon>Alphaproteobacteria</taxon>
        <taxon>Rhodobacterales</taxon>
        <taxon>Roseobacteraceae</taxon>
        <taxon>Roseovarius</taxon>
    </lineage>
</organism>
<name>A0A1N7GBK9_9RHOB</name>
<gene>
    <name evidence="4" type="ORF">SAMN05421666_1869</name>
</gene>
<dbReference type="InterPro" id="IPR011992">
    <property type="entry name" value="EF-hand-dom_pair"/>
</dbReference>
<evidence type="ECO:0000256" key="2">
    <source>
        <dbReference type="SAM" id="SignalP"/>
    </source>
</evidence>
<dbReference type="InterPro" id="IPR002048">
    <property type="entry name" value="EF_hand_dom"/>
</dbReference>
<dbReference type="InterPro" id="IPR018247">
    <property type="entry name" value="EF_Hand_1_Ca_BS"/>
</dbReference>
<dbReference type="Pfam" id="PF13202">
    <property type="entry name" value="EF-hand_5"/>
    <property type="match status" value="2"/>
</dbReference>
<evidence type="ECO:0000259" key="3">
    <source>
        <dbReference type="Pfam" id="PF13202"/>
    </source>
</evidence>